<name>A0A2C9UL63_MANES</name>
<evidence type="ECO:0000256" key="1">
    <source>
        <dbReference type="SAM" id="Phobius"/>
    </source>
</evidence>
<accession>A0A2C9UL63</accession>
<dbReference type="EMBL" id="CM004400">
    <property type="protein sequence ID" value="OAY31211.1"/>
    <property type="molecule type" value="Genomic_DNA"/>
</dbReference>
<evidence type="ECO:0000313" key="2">
    <source>
        <dbReference type="EMBL" id="OAY31211.1"/>
    </source>
</evidence>
<gene>
    <name evidence="2" type="ORF">MANES_14G093200</name>
</gene>
<feature type="transmembrane region" description="Helical" evidence="1">
    <location>
        <begin position="35"/>
        <end position="52"/>
    </location>
</feature>
<organism evidence="2">
    <name type="scientific">Manihot esculenta</name>
    <name type="common">Cassava</name>
    <name type="synonym">Jatropha manihot</name>
    <dbReference type="NCBI Taxonomy" id="3983"/>
    <lineage>
        <taxon>Eukaryota</taxon>
        <taxon>Viridiplantae</taxon>
        <taxon>Streptophyta</taxon>
        <taxon>Embryophyta</taxon>
        <taxon>Tracheophyta</taxon>
        <taxon>Spermatophyta</taxon>
        <taxon>Magnoliopsida</taxon>
        <taxon>eudicotyledons</taxon>
        <taxon>Gunneridae</taxon>
        <taxon>Pentapetalae</taxon>
        <taxon>rosids</taxon>
        <taxon>fabids</taxon>
        <taxon>Malpighiales</taxon>
        <taxon>Euphorbiaceae</taxon>
        <taxon>Crotonoideae</taxon>
        <taxon>Manihoteae</taxon>
        <taxon>Manihot</taxon>
    </lineage>
</organism>
<keyword evidence="1" id="KW-0472">Membrane</keyword>
<keyword evidence="1" id="KW-1133">Transmembrane helix</keyword>
<keyword evidence="1" id="KW-0812">Transmembrane</keyword>
<protein>
    <submittedName>
        <fullName evidence="2">Uncharacterized protein</fullName>
    </submittedName>
</protein>
<sequence>MTINHKFRPTIGVKNQRCPSSIAHETSLLNAGGKFYRMLILAPLFLWLGSLVDKLW</sequence>
<dbReference type="AlphaFoldDB" id="A0A2C9UL63"/>
<reference evidence="2" key="1">
    <citation type="submission" date="2016-02" db="EMBL/GenBank/DDBJ databases">
        <title>WGS assembly of Manihot esculenta.</title>
        <authorList>
            <person name="Bredeson J.V."/>
            <person name="Prochnik S.E."/>
            <person name="Lyons J.B."/>
            <person name="Schmutz J."/>
            <person name="Grimwood J."/>
            <person name="Vrebalov J."/>
            <person name="Bart R.S."/>
            <person name="Amuge T."/>
            <person name="Ferguson M.E."/>
            <person name="Green R."/>
            <person name="Putnam N."/>
            <person name="Stites J."/>
            <person name="Rounsley S."/>
            <person name="Rokhsar D.S."/>
        </authorList>
    </citation>
    <scope>NUCLEOTIDE SEQUENCE [LARGE SCALE GENOMIC DNA]</scope>
    <source>
        <tissue evidence="2">Leaf</tissue>
    </source>
</reference>
<proteinExistence type="predicted"/>